<dbReference type="InterPro" id="IPR050904">
    <property type="entry name" value="Adhesion/Biosynth-related"/>
</dbReference>
<dbReference type="Proteomes" id="UP000094526">
    <property type="component" value="Unassembled WGS sequence"/>
</dbReference>
<dbReference type="PROSITE" id="PS50213">
    <property type="entry name" value="FAS1"/>
    <property type="match status" value="2"/>
</dbReference>
<name>A0A1C1CPK0_9EURO</name>
<dbReference type="InterPro" id="IPR036378">
    <property type="entry name" value="FAS1_dom_sf"/>
</dbReference>
<reference evidence="4" key="1">
    <citation type="submission" date="2015-07" db="EMBL/GenBank/DDBJ databases">
        <authorList>
            <person name="Teixeira M.M."/>
            <person name="Souza R.C."/>
            <person name="Almeida L.G."/>
            <person name="Vicente V.A."/>
            <person name="de Hoog S."/>
            <person name="Bocca A.L."/>
            <person name="de Almeida S.R."/>
            <person name="Vasconcelos A.T."/>
            <person name="Felipe M.S."/>
        </authorList>
    </citation>
    <scope>NUCLEOTIDE SEQUENCE [LARGE SCALE GENOMIC DNA]</scope>
    <source>
        <strain evidence="4">KSF</strain>
    </source>
</reference>
<dbReference type="VEuPathDB" id="FungiDB:CLCR_06957"/>
<gene>
    <name evidence="3" type="ORF">CLCR_06957</name>
</gene>
<evidence type="ECO:0000256" key="1">
    <source>
        <dbReference type="SAM" id="MobiDB-lite"/>
    </source>
</evidence>
<dbReference type="PANTHER" id="PTHR10900">
    <property type="entry name" value="PERIOSTIN-RELATED"/>
    <property type="match status" value="1"/>
</dbReference>
<dbReference type="STRING" id="86049.A0A1C1CPK0"/>
<dbReference type="SUPFAM" id="SSF82153">
    <property type="entry name" value="FAS1 domain"/>
    <property type="match status" value="2"/>
</dbReference>
<dbReference type="AlphaFoldDB" id="A0A1C1CPK0"/>
<dbReference type="PANTHER" id="PTHR10900:SF125">
    <property type="entry name" value="FAS1 DOMAIN-CONTAINING PROTEIN YLR001C"/>
    <property type="match status" value="1"/>
</dbReference>
<dbReference type="SMART" id="SM00554">
    <property type="entry name" value="FAS1"/>
    <property type="match status" value="2"/>
</dbReference>
<dbReference type="Pfam" id="PF02469">
    <property type="entry name" value="Fasciclin"/>
    <property type="match status" value="2"/>
</dbReference>
<dbReference type="OrthoDB" id="7700931at2759"/>
<proteinExistence type="predicted"/>
<accession>A0A1C1CPK0</accession>
<keyword evidence="4" id="KW-1185">Reference proteome</keyword>
<dbReference type="InterPro" id="IPR000782">
    <property type="entry name" value="FAS1_domain"/>
</dbReference>
<comment type="caution">
    <text evidence="3">The sequence shown here is derived from an EMBL/GenBank/DDBJ whole genome shotgun (WGS) entry which is preliminary data.</text>
</comment>
<feature type="compositionally biased region" description="Basic residues" evidence="1">
    <location>
        <begin position="177"/>
        <end position="189"/>
    </location>
</feature>
<dbReference type="eggNOG" id="KOG1437">
    <property type="taxonomic scope" value="Eukaryota"/>
</dbReference>
<dbReference type="Gene3D" id="2.30.180.10">
    <property type="entry name" value="FAS1 domain"/>
    <property type="match status" value="2"/>
</dbReference>
<feature type="region of interest" description="Disordered" evidence="1">
    <location>
        <begin position="167"/>
        <end position="209"/>
    </location>
</feature>
<sequence length="554" mass="60755">MASISSPAGGVVRVLVHLTPSPSSLTHTICFLHVIDFGDSDPNPLHHSSRRHHVLSSGQAIMRVLSVLSAAAVATAWVIPDQATFESLAVQDRETEQTAEHPFWDKVHKAETFWEDLEEEFTKAADCAKHRFAEVADSVHDSAVRYGEDFKDAFAGEDWLDTADYDTDLFEEPPHHGPPHHGPPRRGPPHHSPPGKGPHHPHDPHHSPNQTIWELISKSEYTTKLAAAIADFPDLVKTLNGTKANYTLFAPTDRAFEKIPKHAPKPPKGFLEKILSYHVSPEFYPARRVLLSRTIPTALEAKFIGKVPQRLSTQVGLRGLTVNFYSRIVAINIFATNGVIHGIDSILLPPPKVVDILSAFPGEFSTLDLALEKTGLYPAFNDTSSHSGGTLFAPSNFAFKRLGPRVNAFLFSRFGLKYLKALILYHAGDNITLYSDAIYKADSDADAGSPHKVPKGFIHVDLPTGLEGKSLSIDIARYGRLVTIKINGFTRVAVTDGIAADGVLHVVPNVLIPPKTPGGLGVAEDDMDLEEFKARLAPFVDADEHDMIEDNFEL</sequence>
<evidence type="ECO:0000313" key="3">
    <source>
        <dbReference type="EMBL" id="OCT50401.1"/>
    </source>
</evidence>
<organism evidence="3 4">
    <name type="scientific">Cladophialophora carrionii</name>
    <dbReference type="NCBI Taxonomy" id="86049"/>
    <lineage>
        <taxon>Eukaryota</taxon>
        <taxon>Fungi</taxon>
        <taxon>Dikarya</taxon>
        <taxon>Ascomycota</taxon>
        <taxon>Pezizomycotina</taxon>
        <taxon>Eurotiomycetes</taxon>
        <taxon>Chaetothyriomycetidae</taxon>
        <taxon>Chaetothyriales</taxon>
        <taxon>Herpotrichiellaceae</taxon>
        <taxon>Cladophialophora</taxon>
    </lineage>
</organism>
<protein>
    <submittedName>
        <fullName evidence="3">Putative beta-Ig-H3/fasciclin</fullName>
    </submittedName>
</protein>
<evidence type="ECO:0000313" key="4">
    <source>
        <dbReference type="Proteomes" id="UP000094526"/>
    </source>
</evidence>
<evidence type="ECO:0000259" key="2">
    <source>
        <dbReference type="PROSITE" id="PS50213"/>
    </source>
</evidence>
<dbReference type="VEuPathDB" id="FungiDB:G647_05599"/>
<feature type="domain" description="FAS1" evidence="2">
    <location>
        <begin position="350"/>
        <end position="511"/>
    </location>
</feature>
<dbReference type="EMBL" id="LGRB01000010">
    <property type="protein sequence ID" value="OCT50401.1"/>
    <property type="molecule type" value="Genomic_DNA"/>
</dbReference>
<feature type="domain" description="FAS1" evidence="2">
    <location>
        <begin position="209"/>
        <end position="347"/>
    </location>
</feature>